<dbReference type="Pfam" id="PF13350">
    <property type="entry name" value="Y_phosphatase3"/>
    <property type="match status" value="1"/>
</dbReference>
<reference evidence="3 4" key="1">
    <citation type="journal article" date="2019" name="Int. J. Syst. Evol. Microbiol.">
        <title>The Global Catalogue of Microorganisms (GCM) 10K type strain sequencing project: providing services to taxonomists for standard genome sequencing and annotation.</title>
        <authorList>
            <consortium name="The Broad Institute Genomics Platform"/>
            <consortium name="The Broad Institute Genome Sequencing Center for Infectious Disease"/>
            <person name="Wu L."/>
            <person name="Ma J."/>
        </authorList>
    </citation>
    <scope>NUCLEOTIDE SEQUENCE [LARGE SCALE GENOMIC DNA]</scope>
    <source>
        <strain evidence="3 4">JCM 16013</strain>
    </source>
</reference>
<dbReference type="InterPro" id="IPR016130">
    <property type="entry name" value="Tyr_Pase_AS"/>
</dbReference>
<comment type="similarity">
    <text evidence="1">Belongs to the protein-tyrosine phosphatase family.</text>
</comment>
<dbReference type="InterPro" id="IPR000387">
    <property type="entry name" value="Tyr_Pase_dom"/>
</dbReference>
<name>A0ABN2QJZ5_9ACTN</name>
<sequence>MPVTTPTEGTPAPATDRRIPLGGTFNVRDVGGYPAEGGTVRAMRLLRGDALHRLDDEARALLAGLSVRTVVDLREDFEVRLSPDALDGTGIAVLRMPVFRSPGDSFGPAPEDLKTVYDHMVDKCGPALAAAVAQVAAAEAQPVLVHCSAGKDRTGVVVAVVLSLLGVTDEVIAEDYHLTSAFLAEEFTHAVEQLKASTGLGQRLNGQALACPPELILGALQRMRAAHGSIEAYLLAHGLTAEHITILRTTLIEPMP</sequence>
<comment type="caution">
    <text evidence="3">The sequence shown here is derived from an EMBL/GenBank/DDBJ whole genome shotgun (WGS) entry which is preliminary data.</text>
</comment>
<dbReference type="PROSITE" id="PS00383">
    <property type="entry name" value="TYR_PHOSPHATASE_1"/>
    <property type="match status" value="1"/>
</dbReference>
<dbReference type="Gene3D" id="3.90.190.10">
    <property type="entry name" value="Protein tyrosine phosphatase superfamily"/>
    <property type="match status" value="1"/>
</dbReference>
<dbReference type="PANTHER" id="PTHR31126">
    <property type="entry name" value="TYROSINE-PROTEIN PHOSPHATASE"/>
    <property type="match status" value="1"/>
</dbReference>
<dbReference type="InterPro" id="IPR026893">
    <property type="entry name" value="Tyr/Ser_Pase_IphP-type"/>
</dbReference>
<feature type="domain" description="Tyrosine specific protein phosphatases" evidence="2">
    <location>
        <begin position="126"/>
        <end position="162"/>
    </location>
</feature>
<dbReference type="InterPro" id="IPR029021">
    <property type="entry name" value="Prot-tyrosine_phosphatase-like"/>
</dbReference>
<accession>A0ABN2QJZ5</accession>
<dbReference type="Proteomes" id="UP001499854">
    <property type="component" value="Unassembled WGS sequence"/>
</dbReference>
<evidence type="ECO:0000313" key="3">
    <source>
        <dbReference type="EMBL" id="GAA1953869.1"/>
    </source>
</evidence>
<proteinExistence type="inferred from homology"/>
<dbReference type="PANTHER" id="PTHR31126:SF1">
    <property type="entry name" value="TYROSINE SPECIFIC PROTEIN PHOSPHATASES DOMAIN-CONTAINING PROTEIN"/>
    <property type="match status" value="1"/>
</dbReference>
<dbReference type="SUPFAM" id="SSF52799">
    <property type="entry name" value="(Phosphotyrosine protein) phosphatases II"/>
    <property type="match status" value="1"/>
</dbReference>
<dbReference type="PROSITE" id="PS50056">
    <property type="entry name" value="TYR_PHOSPHATASE_2"/>
    <property type="match status" value="1"/>
</dbReference>
<evidence type="ECO:0000256" key="1">
    <source>
        <dbReference type="ARBA" id="ARBA00009580"/>
    </source>
</evidence>
<evidence type="ECO:0000259" key="2">
    <source>
        <dbReference type="PROSITE" id="PS50056"/>
    </source>
</evidence>
<gene>
    <name evidence="3" type="ORF">GCM10009838_06500</name>
</gene>
<evidence type="ECO:0000313" key="4">
    <source>
        <dbReference type="Proteomes" id="UP001499854"/>
    </source>
</evidence>
<protein>
    <submittedName>
        <fullName evidence="3">Tyrosine-protein phosphatase</fullName>
    </submittedName>
</protein>
<dbReference type="EMBL" id="BAAAQM010000002">
    <property type="protein sequence ID" value="GAA1953869.1"/>
    <property type="molecule type" value="Genomic_DNA"/>
</dbReference>
<keyword evidence="4" id="KW-1185">Reference proteome</keyword>
<organism evidence="3 4">
    <name type="scientific">Catenulispora subtropica</name>
    <dbReference type="NCBI Taxonomy" id="450798"/>
    <lineage>
        <taxon>Bacteria</taxon>
        <taxon>Bacillati</taxon>
        <taxon>Actinomycetota</taxon>
        <taxon>Actinomycetes</taxon>
        <taxon>Catenulisporales</taxon>
        <taxon>Catenulisporaceae</taxon>
        <taxon>Catenulispora</taxon>
    </lineage>
</organism>